<name>A0A432JLZ2_9GAMM</name>
<proteinExistence type="predicted"/>
<sequence length="72" mass="7896">MRATNASVCSSGSPPVILQRNEHDPLTVTSLSVDRLVAIGRRQTETPSPRRSQALRPLRRVTPLGALPLKIR</sequence>
<organism evidence="1">
    <name type="scientific">Billgrantia gudaonensis</name>
    <dbReference type="NCBI Taxonomy" id="376427"/>
    <lineage>
        <taxon>Bacteria</taxon>
        <taxon>Pseudomonadati</taxon>
        <taxon>Pseudomonadota</taxon>
        <taxon>Gammaproteobacteria</taxon>
        <taxon>Oceanospirillales</taxon>
        <taxon>Halomonadaceae</taxon>
        <taxon>Billgrantia</taxon>
    </lineage>
</organism>
<reference evidence="1" key="1">
    <citation type="submission" date="2018-12" db="EMBL/GenBank/DDBJ databases">
        <authorList>
            <person name="Jadhav K."/>
            <person name="Kushwaha B."/>
            <person name="Jadhav I."/>
        </authorList>
    </citation>
    <scope>NUCLEOTIDE SEQUENCE [LARGE SCALE GENOMIC DNA]</scope>
    <source>
        <strain evidence="1">SBS 10</strain>
    </source>
</reference>
<comment type="caution">
    <text evidence="1">The sequence shown here is derived from an EMBL/GenBank/DDBJ whole genome shotgun (WGS) entry which is preliminary data.</text>
</comment>
<dbReference type="AlphaFoldDB" id="A0A432JLZ2"/>
<accession>A0A432JLZ2</accession>
<gene>
    <name evidence="1" type="ORF">DSL92_00680</name>
</gene>
<evidence type="ECO:0000313" key="1">
    <source>
        <dbReference type="EMBL" id="RUA23276.1"/>
    </source>
</evidence>
<protein>
    <submittedName>
        <fullName evidence="1">Uncharacterized protein</fullName>
    </submittedName>
</protein>
<dbReference type="EMBL" id="RXHI01000001">
    <property type="protein sequence ID" value="RUA23276.1"/>
    <property type="molecule type" value="Genomic_DNA"/>
</dbReference>